<accession>A0ABM8QN58</accession>
<feature type="domain" description="N-acetyltransferase" evidence="1">
    <location>
        <begin position="15"/>
        <end position="168"/>
    </location>
</feature>
<evidence type="ECO:0000313" key="2">
    <source>
        <dbReference type="EMBL" id="CAE6706241.1"/>
    </source>
</evidence>
<protein>
    <submittedName>
        <fullName evidence="2">GNAT family N-acetyltransferase</fullName>
    </submittedName>
</protein>
<proteinExistence type="predicted"/>
<dbReference type="SUPFAM" id="SSF55729">
    <property type="entry name" value="Acyl-CoA N-acyltransferases (Nat)"/>
    <property type="match status" value="1"/>
</dbReference>
<dbReference type="InterPro" id="IPR000182">
    <property type="entry name" value="GNAT_dom"/>
</dbReference>
<reference evidence="2 3" key="1">
    <citation type="submission" date="2021-02" db="EMBL/GenBank/DDBJ databases">
        <authorList>
            <person name="Han P."/>
        </authorList>
    </citation>
    <scope>NUCLEOTIDE SEQUENCE [LARGE SCALE GENOMIC DNA]</scope>
    <source>
        <strain evidence="2">Candidatus Nitrospira sp. ZN2</strain>
    </source>
</reference>
<evidence type="ECO:0000313" key="3">
    <source>
        <dbReference type="Proteomes" id="UP000675880"/>
    </source>
</evidence>
<dbReference type="InterPro" id="IPR016181">
    <property type="entry name" value="Acyl_CoA_acyltransferase"/>
</dbReference>
<dbReference type="RefSeq" id="WP_213040791.1">
    <property type="nucleotide sequence ID" value="NZ_CAJNBJ010000001.1"/>
</dbReference>
<dbReference type="Gene3D" id="3.40.630.30">
    <property type="match status" value="1"/>
</dbReference>
<sequence>MIPAERLCVRPARVEDLDILTTFSAAMAWETEQRRLDLTRLRQGTQAVIDRPERGQFYVTELRQEPPADTVIVGQLLITYEWSDWRNAQFWWIQSVYVTPHWRRHGVYRAMHRTIVELARSRTDVCGVRLYVEGDNAIAKQVYERVGLFSSTYRIYESDFVLPGHNAPGQNP</sequence>
<dbReference type="PROSITE" id="PS51186">
    <property type="entry name" value="GNAT"/>
    <property type="match status" value="1"/>
</dbReference>
<dbReference type="EMBL" id="CAJNBJ010000001">
    <property type="protein sequence ID" value="CAE6706241.1"/>
    <property type="molecule type" value="Genomic_DNA"/>
</dbReference>
<name>A0ABM8QN58_9BACT</name>
<dbReference type="Proteomes" id="UP000675880">
    <property type="component" value="Unassembled WGS sequence"/>
</dbReference>
<gene>
    <name evidence="2" type="ORF">NSPZN2_10990</name>
</gene>
<keyword evidence="3" id="KW-1185">Reference proteome</keyword>
<dbReference type="Pfam" id="PF00583">
    <property type="entry name" value="Acetyltransf_1"/>
    <property type="match status" value="1"/>
</dbReference>
<evidence type="ECO:0000259" key="1">
    <source>
        <dbReference type="PROSITE" id="PS51186"/>
    </source>
</evidence>
<organism evidence="2 3">
    <name type="scientific">Nitrospira defluvii</name>
    <dbReference type="NCBI Taxonomy" id="330214"/>
    <lineage>
        <taxon>Bacteria</taxon>
        <taxon>Pseudomonadati</taxon>
        <taxon>Nitrospirota</taxon>
        <taxon>Nitrospiria</taxon>
        <taxon>Nitrospirales</taxon>
        <taxon>Nitrospiraceae</taxon>
        <taxon>Nitrospira</taxon>
    </lineage>
</organism>
<comment type="caution">
    <text evidence="2">The sequence shown here is derived from an EMBL/GenBank/DDBJ whole genome shotgun (WGS) entry which is preliminary data.</text>
</comment>
<dbReference type="CDD" id="cd04301">
    <property type="entry name" value="NAT_SF"/>
    <property type="match status" value="1"/>
</dbReference>